<reference evidence="1 2" key="1">
    <citation type="journal article" date="2021" name="Nat. Plants">
        <title>The Taxus genome provides insights into paclitaxel biosynthesis.</title>
        <authorList>
            <person name="Xiong X."/>
            <person name="Gou J."/>
            <person name="Liao Q."/>
            <person name="Li Y."/>
            <person name="Zhou Q."/>
            <person name="Bi G."/>
            <person name="Li C."/>
            <person name="Du R."/>
            <person name="Wang X."/>
            <person name="Sun T."/>
            <person name="Guo L."/>
            <person name="Liang H."/>
            <person name="Lu P."/>
            <person name="Wu Y."/>
            <person name="Zhang Z."/>
            <person name="Ro D.K."/>
            <person name="Shang Y."/>
            <person name="Huang S."/>
            <person name="Yan J."/>
        </authorList>
    </citation>
    <scope>NUCLEOTIDE SEQUENCE [LARGE SCALE GENOMIC DNA]</scope>
    <source>
        <strain evidence="1">Ta-2019</strain>
    </source>
</reference>
<feature type="non-terminal residue" evidence="1">
    <location>
        <position position="60"/>
    </location>
</feature>
<proteinExistence type="predicted"/>
<dbReference type="Proteomes" id="UP000824469">
    <property type="component" value="Unassembled WGS sequence"/>
</dbReference>
<dbReference type="AlphaFoldDB" id="A0AA38FPW6"/>
<gene>
    <name evidence="1" type="ORF">KI387_036478</name>
</gene>
<comment type="caution">
    <text evidence="1">The sequence shown here is derived from an EMBL/GenBank/DDBJ whole genome shotgun (WGS) entry which is preliminary data.</text>
</comment>
<organism evidence="1 2">
    <name type="scientific">Taxus chinensis</name>
    <name type="common">Chinese yew</name>
    <name type="synonym">Taxus wallichiana var. chinensis</name>
    <dbReference type="NCBI Taxonomy" id="29808"/>
    <lineage>
        <taxon>Eukaryota</taxon>
        <taxon>Viridiplantae</taxon>
        <taxon>Streptophyta</taxon>
        <taxon>Embryophyta</taxon>
        <taxon>Tracheophyta</taxon>
        <taxon>Spermatophyta</taxon>
        <taxon>Pinopsida</taxon>
        <taxon>Pinidae</taxon>
        <taxon>Conifers II</taxon>
        <taxon>Cupressales</taxon>
        <taxon>Taxaceae</taxon>
        <taxon>Taxus</taxon>
    </lineage>
</organism>
<evidence type="ECO:0000313" key="2">
    <source>
        <dbReference type="Proteomes" id="UP000824469"/>
    </source>
</evidence>
<accession>A0AA38FPW6</accession>
<protein>
    <submittedName>
        <fullName evidence="1">Uncharacterized protein</fullName>
    </submittedName>
</protein>
<feature type="non-terminal residue" evidence="1">
    <location>
        <position position="1"/>
    </location>
</feature>
<evidence type="ECO:0000313" key="1">
    <source>
        <dbReference type="EMBL" id="KAH9308567.1"/>
    </source>
</evidence>
<name>A0AA38FPW6_TAXCH</name>
<sequence>DRKVEYGGHRVIINEKLIAKEIGLDLEGYHFFNKRIDRTVEDEKFSEEGKEVEFTFVGVR</sequence>
<keyword evidence="2" id="KW-1185">Reference proteome</keyword>
<dbReference type="EMBL" id="JAHRHJ020000007">
    <property type="protein sequence ID" value="KAH9308567.1"/>
    <property type="molecule type" value="Genomic_DNA"/>
</dbReference>